<proteinExistence type="predicted"/>
<reference evidence="2 3" key="1">
    <citation type="journal article" date="2020" name="ISME J.">
        <title>Uncovering the hidden diversity of litter-decomposition mechanisms in mushroom-forming fungi.</title>
        <authorList>
            <person name="Floudas D."/>
            <person name="Bentzer J."/>
            <person name="Ahren D."/>
            <person name="Johansson T."/>
            <person name="Persson P."/>
            <person name="Tunlid A."/>
        </authorList>
    </citation>
    <scope>NUCLEOTIDE SEQUENCE [LARGE SCALE GENOMIC DNA]</scope>
    <source>
        <strain evidence="2 3">CBS 291.85</strain>
    </source>
</reference>
<dbReference type="AlphaFoldDB" id="A0A8H5FPU8"/>
<dbReference type="InterPro" id="IPR019734">
    <property type="entry name" value="TPR_rpt"/>
</dbReference>
<comment type="caution">
    <text evidence="2">The sequence shown here is derived from an EMBL/GenBank/DDBJ whole genome shotgun (WGS) entry which is preliminary data.</text>
</comment>
<dbReference type="SUPFAM" id="SSF48452">
    <property type="entry name" value="TPR-like"/>
    <property type="match status" value="2"/>
</dbReference>
<accession>A0A8H5FPU8</accession>
<gene>
    <name evidence="2" type="ORF">D9758_015273</name>
</gene>
<keyword evidence="1" id="KW-0175">Coiled coil</keyword>
<dbReference type="PANTHER" id="PTHR47691:SF3">
    <property type="entry name" value="HTH-TYPE TRANSCRIPTIONAL REGULATOR RV0890C-RELATED"/>
    <property type="match status" value="1"/>
</dbReference>
<evidence type="ECO:0000256" key="1">
    <source>
        <dbReference type="SAM" id="Coils"/>
    </source>
</evidence>
<dbReference type="InterPro" id="IPR027417">
    <property type="entry name" value="P-loop_NTPase"/>
</dbReference>
<evidence type="ECO:0008006" key="4">
    <source>
        <dbReference type="Google" id="ProtNLM"/>
    </source>
</evidence>
<dbReference type="EMBL" id="JAACJM010000119">
    <property type="protein sequence ID" value="KAF5344726.1"/>
    <property type="molecule type" value="Genomic_DNA"/>
</dbReference>
<dbReference type="InterPro" id="IPR011990">
    <property type="entry name" value="TPR-like_helical_dom_sf"/>
</dbReference>
<dbReference type="Pfam" id="PF13424">
    <property type="entry name" value="TPR_12"/>
    <property type="match status" value="1"/>
</dbReference>
<evidence type="ECO:0000313" key="3">
    <source>
        <dbReference type="Proteomes" id="UP000559256"/>
    </source>
</evidence>
<dbReference type="SUPFAM" id="SSF52540">
    <property type="entry name" value="P-loop containing nucleoside triphosphate hydrolases"/>
    <property type="match status" value="1"/>
</dbReference>
<organism evidence="2 3">
    <name type="scientific">Tetrapyrgos nigripes</name>
    <dbReference type="NCBI Taxonomy" id="182062"/>
    <lineage>
        <taxon>Eukaryota</taxon>
        <taxon>Fungi</taxon>
        <taxon>Dikarya</taxon>
        <taxon>Basidiomycota</taxon>
        <taxon>Agaricomycotina</taxon>
        <taxon>Agaricomycetes</taxon>
        <taxon>Agaricomycetidae</taxon>
        <taxon>Agaricales</taxon>
        <taxon>Marasmiineae</taxon>
        <taxon>Marasmiaceae</taxon>
        <taxon>Tetrapyrgos</taxon>
    </lineage>
</organism>
<dbReference type="Gene3D" id="3.40.50.300">
    <property type="entry name" value="P-loop containing nucleotide triphosphate hydrolases"/>
    <property type="match status" value="1"/>
</dbReference>
<keyword evidence="3" id="KW-1185">Reference proteome</keyword>
<dbReference type="OrthoDB" id="621413at2759"/>
<dbReference type="PRINTS" id="PR00364">
    <property type="entry name" value="DISEASERSIST"/>
</dbReference>
<name>A0A8H5FPU8_9AGAR</name>
<dbReference type="PANTHER" id="PTHR47691">
    <property type="entry name" value="REGULATOR-RELATED"/>
    <property type="match status" value="1"/>
</dbReference>
<evidence type="ECO:0000313" key="2">
    <source>
        <dbReference type="EMBL" id="KAF5344726.1"/>
    </source>
</evidence>
<feature type="coiled-coil region" evidence="1">
    <location>
        <begin position="548"/>
        <end position="644"/>
    </location>
</feature>
<dbReference type="Gene3D" id="1.25.40.10">
    <property type="entry name" value="Tetratricopeptide repeat domain"/>
    <property type="match status" value="1"/>
</dbReference>
<dbReference type="Proteomes" id="UP000559256">
    <property type="component" value="Unassembled WGS sequence"/>
</dbReference>
<dbReference type="SMART" id="SM00028">
    <property type="entry name" value="TPR"/>
    <property type="match status" value="5"/>
</dbReference>
<sequence>MYSDLLLQKPPAPDVFTGRSHLVEEAVKLLCEANQVHIGILGTGGIGKTSVALHIMENAVIKEKFAGRGYFIPCEILPDATKLIQGLVQAIGLQPIQGKGSYELLLDYLEGCQKILLILDNFETPWNGKDQAKVKNFMNTICSLKSASVIVTMRGTDGPGQIKWRKLGGQSGLPPLELGPAKEAFCSLSSDGNYAIKEDDPMLEKLLIQMDGMPLAIVLIAQHARELPLKNLMEMWNIQKTAVLKKIGERDNRLTSVEVSIELTLNIIREKLSTTGLDLLRLVAFLPSGIPDWLENVPKMLGSFPDTTMQVLTLKKSCMIYEGNAETLKMLTPIAEYVLKVSDITENHEKQIWEFYESFIDTLFENQIDADIKLRLHISNIFKILNIQIEKSFETSHMNVLTQLHNYSQYFPSLVPLVEKYLGWQSQMSLGDQTELMFLQEGMLTFMGEYQKSIAIINNVEKLHQHQINQGTSDLEVINSSSSISINYTMEQTQAECYRRLGMISYYQNDYKESKWKLQQAMDLYANIWHMKGGAQCLQSLGKISYMLSHYEEAKVMLEQAKKEFEEIGGRLGAAQCLQSLGDISYMLARYEEAKVMLEQARKQFKEIGDRRGAAQCLQGLGDIRRMLGQYEEAKVMLQQAKGQFEEFGDRVGVAYCLHSLGKIAYKQECFIDARLNVEKAKVYYEAMGMLNQVAHCIHSLDQIQEASAAHASLIP</sequence>
<protein>
    <recommendedName>
        <fullName evidence="4">TPR-like protein</fullName>
    </recommendedName>
</protein>